<accession>A0A431C5L6</accession>
<name>A0A431C5L6_CAMJU</name>
<evidence type="ECO:0000313" key="3">
    <source>
        <dbReference type="Proteomes" id="UP000288507"/>
    </source>
</evidence>
<dbReference type="AlphaFoldDB" id="A0A431C5L6"/>
<protein>
    <submittedName>
        <fullName evidence="2">FkbM family methyltransferase</fullName>
    </submittedName>
</protein>
<evidence type="ECO:0000313" key="2">
    <source>
        <dbReference type="EMBL" id="RTJ80914.1"/>
    </source>
</evidence>
<dbReference type="PANTHER" id="PTHR34203:SF15">
    <property type="entry name" value="SLL1173 PROTEIN"/>
    <property type="match status" value="1"/>
</dbReference>
<organism evidence="2 3">
    <name type="scientific">Campylobacter jejuni</name>
    <dbReference type="NCBI Taxonomy" id="197"/>
    <lineage>
        <taxon>Bacteria</taxon>
        <taxon>Pseudomonadati</taxon>
        <taxon>Campylobacterota</taxon>
        <taxon>Epsilonproteobacteria</taxon>
        <taxon>Campylobacterales</taxon>
        <taxon>Campylobacteraceae</taxon>
        <taxon>Campylobacter</taxon>
    </lineage>
</organism>
<dbReference type="GO" id="GO:0008168">
    <property type="term" value="F:methyltransferase activity"/>
    <property type="evidence" value="ECO:0007669"/>
    <property type="project" value="UniProtKB-KW"/>
</dbReference>
<dbReference type="InterPro" id="IPR006342">
    <property type="entry name" value="FkbM_mtfrase"/>
</dbReference>
<dbReference type="Pfam" id="PF05050">
    <property type="entry name" value="Methyltransf_21"/>
    <property type="match status" value="1"/>
</dbReference>
<dbReference type="GO" id="GO:0032259">
    <property type="term" value="P:methylation"/>
    <property type="evidence" value="ECO:0007669"/>
    <property type="project" value="UniProtKB-KW"/>
</dbReference>
<gene>
    <name evidence="2" type="ORF">C3H57_00940</name>
</gene>
<dbReference type="PANTHER" id="PTHR34203">
    <property type="entry name" value="METHYLTRANSFERASE, FKBM FAMILY PROTEIN"/>
    <property type="match status" value="1"/>
</dbReference>
<reference evidence="2 3" key="1">
    <citation type="journal article" date="2019" name="Appl. Environ. Microbiol.">
        <title>Population genetics and characterization of Campylobacter jejuni isolates in western jackdaws and game birds in Finland.</title>
        <authorList>
            <person name="Kovanen S."/>
            <person name="Rossi M."/>
            <person name="Pohja-Mykra M."/>
            <person name="Nieminen T."/>
            <person name="Raunio-Saarnisto M."/>
            <person name="Sauvala M."/>
            <person name="Fredriksson-Ahomaa M."/>
            <person name="Hanninen M.L."/>
            <person name="Kivisto R."/>
        </authorList>
    </citation>
    <scope>NUCLEOTIDE SEQUENCE [LARGE SCALE GENOMIC DNA]</scope>
    <source>
        <strain evidence="2 3">CB313</strain>
    </source>
</reference>
<dbReference type="Proteomes" id="UP000288507">
    <property type="component" value="Unassembled WGS sequence"/>
</dbReference>
<sequence>MYKTYKYIKNHFEHYKEIFIFKKLCFLRIKTTFILGGGLELKKRVYSFFGIKWYTFSFVKNNFFKELKKFNSCCIRLDSPMSFEIAKMMTMDKELFLKIKEFDKNLNQESRMLFYKIISRMLLAYQNPNRFVLADDNEKNELKNIQNNFFSEIFRLEDNKDPIFCYKGYFLPIRQFEISVFLNKHGLYLFEELTLNSIKNKDIIDVGGFIGDSAIFFEKEVTLKNIYSFEATKSNYDLMLKTLKLNNSSRIIPVNKGLGSKNEILNITVNGGGSSLISSSVNGDNIEQCEVITLDDFVKEHNIEVGFIKVDIEGFEQEFLKGAINTIKTQKPAMLISIYHNYSDFFQIKPLIESWDLGYKIKIFKPVDGDISTETALLCEVV</sequence>
<dbReference type="SUPFAM" id="SSF53335">
    <property type="entry name" value="S-adenosyl-L-methionine-dependent methyltransferases"/>
    <property type="match status" value="1"/>
</dbReference>
<dbReference type="NCBIfam" id="TIGR01444">
    <property type="entry name" value="fkbM_fam"/>
    <property type="match status" value="1"/>
</dbReference>
<dbReference type="InterPro" id="IPR029063">
    <property type="entry name" value="SAM-dependent_MTases_sf"/>
</dbReference>
<dbReference type="Gene3D" id="3.40.50.150">
    <property type="entry name" value="Vaccinia Virus protein VP39"/>
    <property type="match status" value="1"/>
</dbReference>
<keyword evidence="2" id="KW-0808">Transferase</keyword>
<proteinExistence type="predicted"/>
<dbReference type="InterPro" id="IPR052514">
    <property type="entry name" value="SAM-dependent_MTase"/>
</dbReference>
<dbReference type="EMBL" id="PRBV01000001">
    <property type="protein sequence ID" value="RTJ80914.1"/>
    <property type="molecule type" value="Genomic_DNA"/>
</dbReference>
<comment type="caution">
    <text evidence="2">The sequence shown here is derived from an EMBL/GenBank/DDBJ whole genome shotgun (WGS) entry which is preliminary data.</text>
</comment>
<keyword evidence="2" id="KW-0489">Methyltransferase</keyword>
<feature type="domain" description="Methyltransferase FkbM" evidence="1">
    <location>
        <begin position="205"/>
        <end position="360"/>
    </location>
</feature>
<evidence type="ECO:0000259" key="1">
    <source>
        <dbReference type="Pfam" id="PF05050"/>
    </source>
</evidence>
<dbReference type="RefSeq" id="WP_126210801.1">
    <property type="nucleotide sequence ID" value="NZ_PQZP01000001.1"/>
</dbReference>